<protein>
    <recommendedName>
        <fullName evidence="1">Putative plant transposon protein domain-containing protein</fullName>
    </recommendedName>
</protein>
<keyword evidence="3" id="KW-1185">Reference proteome</keyword>
<dbReference type="Gramene" id="PGSC0003DMT400086608">
    <property type="protein sequence ID" value="PGSC0003DMT400086608"/>
    <property type="gene ID" value="PGSC0003DMG400036179"/>
</dbReference>
<sequence>MPGVNEENLPFVRFPDAASRERHHDYRNNKFCCEIGFLLKGLEEKAPTFYTRLMEFGWAPLTEDPLDACSTWVREFYAILPTVRWDYPHPIIRIRGVDIPLNSPYLNDVIEVPEVPKPNTSPS</sequence>
<proteinExistence type="predicted"/>
<dbReference type="HOGENOM" id="CLU_1996623_0_0_1"/>
<dbReference type="PaxDb" id="4113-PGSC0003DMT400086608"/>
<dbReference type="Pfam" id="PF20167">
    <property type="entry name" value="Transposase_32"/>
    <property type="match status" value="1"/>
</dbReference>
<reference evidence="3" key="1">
    <citation type="journal article" date="2011" name="Nature">
        <title>Genome sequence and analysis of the tuber crop potato.</title>
        <authorList>
            <consortium name="The Potato Genome Sequencing Consortium"/>
        </authorList>
    </citation>
    <scope>NUCLEOTIDE SEQUENCE [LARGE SCALE GENOMIC DNA]</scope>
    <source>
        <strain evidence="3">cv. DM1-3 516 R44</strain>
    </source>
</reference>
<organism evidence="2 3">
    <name type="scientific">Solanum tuberosum</name>
    <name type="common">Potato</name>
    <dbReference type="NCBI Taxonomy" id="4113"/>
    <lineage>
        <taxon>Eukaryota</taxon>
        <taxon>Viridiplantae</taxon>
        <taxon>Streptophyta</taxon>
        <taxon>Embryophyta</taxon>
        <taxon>Tracheophyta</taxon>
        <taxon>Spermatophyta</taxon>
        <taxon>Magnoliopsida</taxon>
        <taxon>eudicotyledons</taxon>
        <taxon>Gunneridae</taxon>
        <taxon>Pentapetalae</taxon>
        <taxon>asterids</taxon>
        <taxon>lamiids</taxon>
        <taxon>Solanales</taxon>
        <taxon>Solanaceae</taxon>
        <taxon>Solanoideae</taxon>
        <taxon>Solaneae</taxon>
        <taxon>Solanum</taxon>
    </lineage>
</organism>
<dbReference type="InParanoid" id="M1DC45"/>
<dbReference type="InterPro" id="IPR046796">
    <property type="entry name" value="Transposase_32_dom"/>
</dbReference>
<dbReference type="EnsemblPlants" id="PGSC0003DMT400086608">
    <property type="protein sequence ID" value="PGSC0003DMT400086608"/>
    <property type="gene ID" value="PGSC0003DMG400036179"/>
</dbReference>
<feature type="domain" description="Putative plant transposon protein" evidence="1">
    <location>
        <begin position="55"/>
        <end position="114"/>
    </location>
</feature>
<evidence type="ECO:0000313" key="2">
    <source>
        <dbReference type="EnsemblPlants" id="PGSC0003DMT400086608"/>
    </source>
</evidence>
<accession>M1DC45</accession>
<dbReference type="Proteomes" id="UP000011115">
    <property type="component" value="Unassembled WGS sequence"/>
</dbReference>
<dbReference type="AlphaFoldDB" id="M1DC45"/>
<reference evidence="2" key="2">
    <citation type="submission" date="2015-06" db="UniProtKB">
        <authorList>
            <consortium name="EnsemblPlants"/>
        </authorList>
    </citation>
    <scope>IDENTIFICATION</scope>
    <source>
        <strain evidence="2">DM1-3 516 R44</strain>
    </source>
</reference>
<evidence type="ECO:0000313" key="3">
    <source>
        <dbReference type="Proteomes" id="UP000011115"/>
    </source>
</evidence>
<evidence type="ECO:0000259" key="1">
    <source>
        <dbReference type="Pfam" id="PF20167"/>
    </source>
</evidence>
<name>M1DC45_SOLTU</name>